<proteinExistence type="predicted"/>
<dbReference type="RefSeq" id="WP_210056213.1">
    <property type="nucleotide sequence ID" value="NZ_BAAAMH010000003.1"/>
</dbReference>
<keyword evidence="2" id="KW-1185">Reference proteome</keyword>
<sequence length="71" mass="7453">MNAGRAVALMLSAEARRAPRPVVDPPLVALSTDRARRLALALAAPVVEVAPPRRRRARLAAAPALEPTVPA</sequence>
<dbReference type="Proteomes" id="UP000758168">
    <property type="component" value="Unassembled WGS sequence"/>
</dbReference>
<name>A0ABS4Z931_9ACTN</name>
<dbReference type="EMBL" id="JAGIOB010000001">
    <property type="protein sequence ID" value="MBP2417548.1"/>
    <property type="molecule type" value="Genomic_DNA"/>
</dbReference>
<accession>A0ABS4Z931</accession>
<comment type="caution">
    <text evidence="1">The sequence shown here is derived from an EMBL/GenBank/DDBJ whole genome shotgun (WGS) entry which is preliminary data.</text>
</comment>
<evidence type="ECO:0000313" key="1">
    <source>
        <dbReference type="EMBL" id="MBP2417548.1"/>
    </source>
</evidence>
<organism evidence="1 2">
    <name type="scientific">Microlunatus capsulatus</name>
    <dbReference type="NCBI Taxonomy" id="99117"/>
    <lineage>
        <taxon>Bacteria</taxon>
        <taxon>Bacillati</taxon>
        <taxon>Actinomycetota</taxon>
        <taxon>Actinomycetes</taxon>
        <taxon>Propionibacteriales</taxon>
        <taxon>Propionibacteriaceae</taxon>
        <taxon>Microlunatus</taxon>
    </lineage>
</organism>
<evidence type="ECO:0000313" key="2">
    <source>
        <dbReference type="Proteomes" id="UP000758168"/>
    </source>
</evidence>
<protein>
    <submittedName>
        <fullName evidence="1">Uncharacterized protein</fullName>
    </submittedName>
</protein>
<reference evidence="1 2" key="1">
    <citation type="submission" date="2021-03" db="EMBL/GenBank/DDBJ databases">
        <title>Sequencing the genomes of 1000 actinobacteria strains.</title>
        <authorList>
            <person name="Klenk H.-P."/>
        </authorList>
    </citation>
    <scope>NUCLEOTIDE SEQUENCE [LARGE SCALE GENOMIC DNA]</scope>
    <source>
        <strain evidence="1 2">DSM 12936</strain>
    </source>
</reference>
<gene>
    <name evidence="1" type="ORF">JOF54_002470</name>
</gene>